<evidence type="ECO:0000313" key="3">
    <source>
        <dbReference type="Proteomes" id="UP000566819"/>
    </source>
</evidence>
<dbReference type="AlphaFoldDB" id="A0A8H4QR15"/>
<reference evidence="2 3" key="1">
    <citation type="submission" date="2020-03" db="EMBL/GenBank/DDBJ databases">
        <title>Draft Genome Sequence of Cudoniella acicularis.</title>
        <authorList>
            <person name="Buettner E."/>
            <person name="Kellner H."/>
        </authorList>
    </citation>
    <scope>NUCLEOTIDE SEQUENCE [LARGE SCALE GENOMIC DNA]</scope>
    <source>
        <strain evidence="2 3">DSM 108380</strain>
    </source>
</reference>
<feature type="chain" id="PRO_5034222876" description="Biotrophy-associated secreted protein 2" evidence="1">
    <location>
        <begin position="21"/>
        <end position="114"/>
    </location>
</feature>
<organism evidence="2 3">
    <name type="scientific">Cudoniella acicularis</name>
    <dbReference type="NCBI Taxonomy" id="354080"/>
    <lineage>
        <taxon>Eukaryota</taxon>
        <taxon>Fungi</taxon>
        <taxon>Dikarya</taxon>
        <taxon>Ascomycota</taxon>
        <taxon>Pezizomycotina</taxon>
        <taxon>Leotiomycetes</taxon>
        <taxon>Helotiales</taxon>
        <taxon>Tricladiaceae</taxon>
        <taxon>Cudoniella</taxon>
    </lineage>
</organism>
<keyword evidence="3" id="KW-1185">Reference proteome</keyword>
<gene>
    <name evidence="2" type="ORF">G7Y89_g15277</name>
</gene>
<sequence length="114" mass="11290">MYSITNILAMALAFSTVAVATVTPNNAGAKNVGLGTGAQFITGGCVSNADCSSACCANNGLGAGVCSAEAAALQNGKEGCGFVDPNSAATIAAAKAQVQKQGFRRVVRESEAEE</sequence>
<dbReference type="OrthoDB" id="2132010at2759"/>
<feature type="signal peptide" evidence="1">
    <location>
        <begin position="1"/>
        <end position="20"/>
    </location>
</feature>
<evidence type="ECO:0000313" key="2">
    <source>
        <dbReference type="EMBL" id="KAF4615631.1"/>
    </source>
</evidence>
<evidence type="ECO:0000256" key="1">
    <source>
        <dbReference type="SAM" id="SignalP"/>
    </source>
</evidence>
<proteinExistence type="predicted"/>
<evidence type="ECO:0008006" key="4">
    <source>
        <dbReference type="Google" id="ProtNLM"/>
    </source>
</evidence>
<dbReference type="Proteomes" id="UP000566819">
    <property type="component" value="Unassembled WGS sequence"/>
</dbReference>
<protein>
    <recommendedName>
        <fullName evidence="4">Biotrophy-associated secreted protein 2</fullName>
    </recommendedName>
</protein>
<accession>A0A8H4QR15</accession>
<name>A0A8H4QR15_9HELO</name>
<dbReference type="EMBL" id="JAAMPI010002304">
    <property type="protein sequence ID" value="KAF4615631.1"/>
    <property type="molecule type" value="Genomic_DNA"/>
</dbReference>
<keyword evidence="1" id="KW-0732">Signal</keyword>
<comment type="caution">
    <text evidence="2">The sequence shown here is derived from an EMBL/GenBank/DDBJ whole genome shotgun (WGS) entry which is preliminary data.</text>
</comment>